<evidence type="ECO:0000313" key="9">
    <source>
        <dbReference type="EMBL" id="CCH88401.1"/>
    </source>
</evidence>
<evidence type="ECO:0000259" key="7">
    <source>
        <dbReference type="Pfam" id="PF00933"/>
    </source>
</evidence>
<keyword evidence="10" id="KW-1185">Reference proteome</keyword>
<dbReference type="InterPro" id="IPR002772">
    <property type="entry name" value="Glyco_hydro_3_C"/>
</dbReference>
<name>I4EYD8_MODI5</name>
<dbReference type="eggNOG" id="COG1472">
    <property type="taxonomic scope" value="Bacteria"/>
</dbReference>
<evidence type="ECO:0000256" key="3">
    <source>
        <dbReference type="ARBA" id="ARBA00012744"/>
    </source>
</evidence>
<dbReference type="InterPro" id="IPR001764">
    <property type="entry name" value="Glyco_hydro_3_N"/>
</dbReference>
<feature type="domain" description="Glycoside hydrolase family 3 N-terminal" evidence="7">
    <location>
        <begin position="76"/>
        <end position="399"/>
    </location>
</feature>
<dbReference type="EC" id="3.2.1.21" evidence="3"/>
<dbReference type="PATRIC" id="fig|477641.3.peg.2828"/>
<evidence type="ECO:0000313" key="10">
    <source>
        <dbReference type="Proteomes" id="UP000006461"/>
    </source>
</evidence>
<gene>
    <name evidence="9" type="ordered locus">MODMU_2974</name>
</gene>
<dbReference type="InterPro" id="IPR017853">
    <property type="entry name" value="GH"/>
</dbReference>
<accession>I4EYD8</accession>
<dbReference type="Gene3D" id="3.40.50.1700">
    <property type="entry name" value="Glycoside hydrolase family 3 C-terminal domain"/>
    <property type="match status" value="1"/>
</dbReference>
<keyword evidence="6 9" id="KW-0326">Glycosidase</keyword>
<evidence type="ECO:0000256" key="6">
    <source>
        <dbReference type="ARBA" id="ARBA00023295"/>
    </source>
</evidence>
<dbReference type="AlphaFoldDB" id="I4EYD8"/>
<feature type="domain" description="Glycoside hydrolase family 3 C-terminal" evidence="8">
    <location>
        <begin position="458"/>
        <end position="607"/>
    </location>
</feature>
<proteinExistence type="inferred from homology"/>
<evidence type="ECO:0000256" key="4">
    <source>
        <dbReference type="ARBA" id="ARBA00022729"/>
    </source>
</evidence>
<dbReference type="OrthoDB" id="3187421at2"/>
<organism evidence="9 10">
    <name type="scientific">Modestobacter italicus (strain DSM 44449 / CECT 9708 / BC 501)</name>
    <dbReference type="NCBI Taxonomy" id="2732864"/>
    <lineage>
        <taxon>Bacteria</taxon>
        <taxon>Bacillati</taxon>
        <taxon>Actinomycetota</taxon>
        <taxon>Actinomycetes</taxon>
        <taxon>Geodermatophilales</taxon>
        <taxon>Geodermatophilaceae</taxon>
        <taxon>Modestobacter</taxon>
    </lineage>
</organism>
<dbReference type="PANTHER" id="PTHR30620:SF16">
    <property type="entry name" value="LYSOSOMAL BETA GLUCOSIDASE"/>
    <property type="match status" value="1"/>
</dbReference>
<dbReference type="Pfam" id="PF01915">
    <property type="entry name" value="Glyco_hydro_3_C"/>
    <property type="match status" value="1"/>
</dbReference>
<dbReference type="InterPro" id="IPR051915">
    <property type="entry name" value="Cellulose_Degrad_GH3"/>
</dbReference>
<dbReference type="InterPro" id="IPR036881">
    <property type="entry name" value="Glyco_hydro_3_C_sf"/>
</dbReference>
<dbReference type="KEGG" id="mmar:MODMU_2974"/>
<dbReference type="GO" id="GO:0009251">
    <property type="term" value="P:glucan catabolic process"/>
    <property type="evidence" value="ECO:0007669"/>
    <property type="project" value="TreeGrafter"/>
</dbReference>
<dbReference type="STRING" id="477641.MODMU_2974"/>
<evidence type="ECO:0000259" key="8">
    <source>
        <dbReference type="Pfam" id="PF01915"/>
    </source>
</evidence>
<evidence type="ECO:0000256" key="5">
    <source>
        <dbReference type="ARBA" id="ARBA00022801"/>
    </source>
</evidence>
<dbReference type="Proteomes" id="UP000006461">
    <property type="component" value="Chromosome"/>
</dbReference>
<comment type="catalytic activity">
    <reaction evidence="1">
        <text>Hydrolysis of terminal, non-reducing beta-D-glucosyl residues with release of beta-D-glucose.</text>
        <dbReference type="EC" id="3.2.1.21"/>
    </reaction>
</comment>
<sequence length="614" mass="66484">MSTRRTAVTPEGIRFRDLDGDGVMAPYEDARLSAEERAADLLPRLSLEEKAGLLFHTILGVGEPGEHDVPAGFSPHTTRELVGERLVNHLNLHTLPSPRETARWVNAVQELAEQTPHGIPVTFSSDPRHSFTENSGISFAAGSLSQWPESLGLAAIGDPERVREFADVVRREYLALGLRAALHPQVDLATEPRWGRQAQTFGQDAATASAFVTAFLQGMQGERLGPDSVACTTKHFPGGGPQRDGEDPHFPYGREQVYPGGRFDEHLEPFRAAIAAGTSAMMPYYGLPVGLELDGQPVEEVAFSFNRRIITGLLRDELGYDGVVLTDWGLVTDAEVFGKPFPARAWGVEHLSPLERTALILDAGADQFGGETRTDLVLELVANGRVEEKRIDEAVRRLLLVKFSLGLFDDPYVDEDAAERVVGAAEFRAAGHRAQAEAVTVLAGTGLLPIAPGRRLYVEGVDPAVAAGYGEVVDDPADADLALVRLQAPFEPRDEYFLEAMFHQGSLDFPVEVVDRVTALAARLPVVLDVTLDRAAVLTPFDGTVAALTVSFGSSDAALLDALTGRIPPRGRLPFELPRSMDAVRASRPDVPSDTADPLYPYGYGLEIPETPQP</sequence>
<keyword evidence="4" id="KW-0732">Signal</keyword>
<dbReference type="EMBL" id="FO203431">
    <property type="protein sequence ID" value="CCH88401.1"/>
    <property type="molecule type" value="Genomic_DNA"/>
</dbReference>
<reference evidence="9 10" key="1">
    <citation type="journal article" date="2012" name="J. Bacteriol.">
        <title>Genome Sequence of Radiation-Resistant Modestobacter marinus Strain BC501, a Representative Actinobacterium That Thrives on Calcareous Stone Surfaces.</title>
        <authorList>
            <person name="Normand P."/>
            <person name="Gury J."/>
            <person name="Pujic P."/>
            <person name="Chouaia B."/>
            <person name="Crotti E."/>
            <person name="Brusetti L."/>
            <person name="Daffonchio D."/>
            <person name="Vacherie B."/>
            <person name="Barbe V."/>
            <person name="Medigue C."/>
            <person name="Calteau A."/>
            <person name="Ghodhbane-Gtari F."/>
            <person name="Essoussi I."/>
            <person name="Nouioui I."/>
            <person name="Abbassi-Ghozzi I."/>
            <person name="Gtari M."/>
        </authorList>
    </citation>
    <scope>NUCLEOTIDE SEQUENCE [LARGE SCALE GENOMIC DNA]</scope>
    <source>
        <strain evidence="10">BC 501</strain>
    </source>
</reference>
<evidence type="ECO:0000256" key="1">
    <source>
        <dbReference type="ARBA" id="ARBA00000448"/>
    </source>
</evidence>
<dbReference type="Pfam" id="PF00933">
    <property type="entry name" value="Glyco_hydro_3"/>
    <property type="match status" value="1"/>
</dbReference>
<dbReference type="GO" id="GO:0008422">
    <property type="term" value="F:beta-glucosidase activity"/>
    <property type="evidence" value="ECO:0007669"/>
    <property type="project" value="UniProtKB-EC"/>
</dbReference>
<dbReference type="PRINTS" id="PR00133">
    <property type="entry name" value="GLHYDRLASE3"/>
</dbReference>
<dbReference type="PANTHER" id="PTHR30620">
    <property type="entry name" value="PERIPLASMIC BETA-GLUCOSIDASE-RELATED"/>
    <property type="match status" value="1"/>
</dbReference>
<dbReference type="InterPro" id="IPR036962">
    <property type="entry name" value="Glyco_hydro_3_N_sf"/>
</dbReference>
<protein>
    <recommendedName>
        <fullName evidence="3">beta-glucosidase</fullName>
        <ecNumber evidence="3">3.2.1.21</ecNumber>
    </recommendedName>
</protein>
<evidence type="ECO:0000256" key="2">
    <source>
        <dbReference type="ARBA" id="ARBA00005336"/>
    </source>
</evidence>
<dbReference type="OMA" id="VKHWVGY"/>
<dbReference type="Gene3D" id="3.20.20.300">
    <property type="entry name" value="Glycoside hydrolase, family 3, N-terminal domain"/>
    <property type="match status" value="1"/>
</dbReference>
<keyword evidence="5 9" id="KW-0378">Hydrolase</keyword>
<dbReference type="SUPFAM" id="SSF51445">
    <property type="entry name" value="(Trans)glycosidases"/>
    <property type="match status" value="1"/>
</dbReference>
<dbReference type="SUPFAM" id="SSF52279">
    <property type="entry name" value="Beta-D-glucan exohydrolase, C-terminal domain"/>
    <property type="match status" value="1"/>
</dbReference>
<dbReference type="HOGENOM" id="CLU_004542_8_2_11"/>
<comment type="similarity">
    <text evidence="2">Belongs to the glycosyl hydrolase 3 family.</text>
</comment>